<dbReference type="EMBL" id="JAHRIO010060085">
    <property type="protein sequence ID" value="MEQ2177395.1"/>
    <property type="molecule type" value="Genomic_DNA"/>
</dbReference>
<evidence type="ECO:0000259" key="1">
    <source>
        <dbReference type="Pfam" id="PF23096"/>
    </source>
</evidence>
<gene>
    <name evidence="2" type="ORF">GOODEAATRI_003077</name>
</gene>
<sequence length="135" mass="15241">MLIFDWQGLFRNYGNIFLPVLRPHLEQLASDPHESAQRCVCEITAGLIRGGQVMAASLPFDQDSAEQHHYVALPHTRPTSSPHVAEFVTLVLERLKPLTSEPEIHNHVHEENTQEADERTQAVKLLKTGQIGMQE</sequence>
<protein>
    <recommendedName>
        <fullName evidence="1">Proteasome activator complex subunit 4-like HEAT repeat-like domain-containing protein</fullName>
    </recommendedName>
</protein>
<dbReference type="PANTHER" id="PTHR32170">
    <property type="entry name" value="PROTEASOME ACTIVATOR COMPLEX SUBUNIT 4"/>
    <property type="match status" value="1"/>
</dbReference>
<comment type="caution">
    <text evidence="2">The sequence shown here is derived from an EMBL/GenBank/DDBJ whole genome shotgun (WGS) entry which is preliminary data.</text>
</comment>
<dbReference type="Pfam" id="PF23096">
    <property type="entry name" value="HEAT_PSME4"/>
    <property type="match status" value="1"/>
</dbReference>
<name>A0ABV0P119_9TELE</name>
<dbReference type="InterPro" id="IPR035309">
    <property type="entry name" value="PSME4"/>
</dbReference>
<feature type="domain" description="Proteasome activator complex subunit 4-like HEAT repeat-like" evidence="1">
    <location>
        <begin position="6"/>
        <end position="53"/>
    </location>
</feature>
<accession>A0ABV0P119</accession>
<dbReference type="PANTHER" id="PTHR32170:SF3">
    <property type="entry name" value="PROTEASOME ACTIVATOR COMPLEX SUBUNIT 4"/>
    <property type="match status" value="1"/>
</dbReference>
<proteinExistence type="predicted"/>
<dbReference type="Proteomes" id="UP001476798">
    <property type="component" value="Unassembled WGS sequence"/>
</dbReference>
<organism evidence="2 3">
    <name type="scientific">Goodea atripinnis</name>
    <dbReference type="NCBI Taxonomy" id="208336"/>
    <lineage>
        <taxon>Eukaryota</taxon>
        <taxon>Metazoa</taxon>
        <taxon>Chordata</taxon>
        <taxon>Craniata</taxon>
        <taxon>Vertebrata</taxon>
        <taxon>Euteleostomi</taxon>
        <taxon>Actinopterygii</taxon>
        <taxon>Neopterygii</taxon>
        <taxon>Teleostei</taxon>
        <taxon>Neoteleostei</taxon>
        <taxon>Acanthomorphata</taxon>
        <taxon>Ovalentaria</taxon>
        <taxon>Atherinomorphae</taxon>
        <taxon>Cyprinodontiformes</taxon>
        <taxon>Goodeidae</taxon>
        <taxon>Goodea</taxon>
    </lineage>
</organism>
<reference evidence="2 3" key="1">
    <citation type="submission" date="2021-06" db="EMBL/GenBank/DDBJ databases">
        <authorList>
            <person name="Palmer J.M."/>
        </authorList>
    </citation>
    <scope>NUCLEOTIDE SEQUENCE [LARGE SCALE GENOMIC DNA]</scope>
    <source>
        <strain evidence="2 3">GA_2019</strain>
        <tissue evidence="2">Muscle</tissue>
    </source>
</reference>
<dbReference type="InterPro" id="IPR055455">
    <property type="entry name" value="HEAT_PSME4"/>
</dbReference>
<evidence type="ECO:0000313" key="3">
    <source>
        <dbReference type="Proteomes" id="UP001476798"/>
    </source>
</evidence>
<evidence type="ECO:0000313" key="2">
    <source>
        <dbReference type="EMBL" id="MEQ2177395.1"/>
    </source>
</evidence>
<keyword evidence="3" id="KW-1185">Reference proteome</keyword>